<organism evidence="2 3">
    <name type="scientific">Buddleja alternifolia</name>
    <dbReference type="NCBI Taxonomy" id="168488"/>
    <lineage>
        <taxon>Eukaryota</taxon>
        <taxon>Viridiplantae</taxon>
        <taxon>Streptophyta</taxon>
        <taxon>Embryophyta</taxon>
        <taxon>Tracheophyta</taxon>
        <taxon>Spermatophyta</taxon>
        <taxon>Magnoliopsida</taxon>
        <taxon>eudicotyledons</taxon>
        <taxon>Gunneridae</taxon>
        <taxon>Pentapetalae</taxon>
        <taxon>asterids</taxon>
        <taxon>lamiids</taxon>
        <taxon>Lamiales</taxon>
        <taxon>Scrophulariaceae</taxon>
        <taxon>Buddlejeae</taxon>
        <taxon>Buddleja</taxon>
    </lineage>
</organism>
<dbReference type="Pfam" id="PF13960">
    <property type="entry name" value="DUF4218"/>
    <property type="match status" value="1"/>
</dbReference>
<name>A0AAV6W6H5_9LAMI</name>
<evidence type="ECO:0000313" key="2">
    <source>
        <dbReference type="EMBL" id="KAG8363436.1"/>
    </source>
</evidence>
<keyword evidence="3" id="KW-1185">Reference proteome</keyword>
<evidence type="ECO:0000313" key="3">
    <source>
        <dbReference type="Proteomes" id="UP000826271"/>
    </source>
</evidence>
<protein>
    <recommendedName>
        <fullName evidence="1">DUF4218 domain-containing protein</fullName>
    </recommendedName>
</protein>
<dbReference type="PANTHER" id="PTHR48258">
    <property type="entry name" value="DUF4218 DOMAIN-CONTAINING PROTEIN-RELATED"/>
    <property type="match status" value="1"/>
</dbReference>
<dbReference type="Proteomes" id="UP000826271">
    <property type="component" value="Unassembled WGS sequence"/>
</dbReference>
<feature type="domain" description="DUF4218" evidence="1">
    <location>
        <begin position="58"/>
        <end position="107"/>
    </location>
</feature>
<proteinExistence type="predicted"/>
<comment type="caution">
    <text evidence="2">The sequence shown here is derived from an EMBL/GenBank/DDBJ whole genome shotgun (WGS) entry which is preliminary data.</text>
</comment>
<accession>A0AAV6W6H5</accession>
<dbReference type="AlphaFoldDB" id="A0AAV6W6H5"/>
<evidence type="ECO:0000259" key="1">
    <source>
        <dbReference type="Pfam" id="PF13960"/>
    </source>
</evidence>
<sequence length="274" mass="31639">MGRVDITLQLQNVCKRRNLNLKEVNGKYLKPKASYALTKDERQMVLKWIKDLRLPDGFLNTLKRKVKNKARVEGSIVEAYLIEETSTFCSHFFAPNVETRSRTIGRNDNINQVEHVNRLSVFNSNCRPFSPKVENPANQITNNDIKRLSRGFNSIVKCWNGHIVNGYRFHTIEYGKGKSTMNSGVSISGSYYNDSTIEYYGELLEILELSFLGPGDNTVVMFKCKWFDSGRLGTKIHPRYNIVDINSARKEEVNPDELHLHERELDQEIEFDDL</sequence>
<dbReference type="PANTHER" id="PTHR48258:SF4">
    <property type="entry name" value="DUF4216 DOMAIN-CONTAINING PROTEIN"/>
    <property type="match status" value="1"/>
</dbReference>
<gene>
    <name evidence="2" type="ORF">BUALT_Bualt19G0022400</name>
</gene>
<dbReference type="EMBL" id="WHWC01000019">
    <property type="protein sequence ID" value="KAG8363436.1"/>
    <property type="molecule type" value="Genomic_DNA"/>
</dbReference>
<reference evidence="2" key="1">
    <citation type="submission" date="2019-10" db="EMBL/GenBank/DDBJ databases">
        <authorList>
            <person name="Zhang R."/>
            <person name="Pan Y."/>
            <person name="Wang J."/>
            <person name="Ma R."/>
            <person name="Yu S."/>
        </authorList>
    </citation>
    <scope>NUCLEOTIDE SEQUENCE</scope>
    <source>
        <strain evidence="2">LA-IB0</strain>
        <tissue evidence="2">Leaf</tissue>
    </source>
</reference>
<dbReference type="InterPro" id="IPR025452">
    <property type="entry name" value="DUF4218"/>
</dbReference>